<dbReference type="PhylomeDB" id="D6WEQ6"/>
<sequence>MKLNTTGKVTLECKYKDNVKRLEFVVADVKSQPILGLAGCISLNLIKRIDQINKNYCTVNDVIDEYRNVFIGVGVLDTAHHIEIDKDIIPVVHPPRRIPLSLQPKLEETLKELERQGIIEKVEYPTDWVNSLVIVEKKTGQLRLCLDPKDLNKAIKREHYMIPTAQDIIPRLAGKKIFTVIDMSAGFWHVPLDKESSDLCCFNTHVGRYKFLRMPFGIKSAPEVFQKHVIRIFGHISGVSVIFDDLIIVANNEKGHDEILQRVLNTALENNIKFNKDKIQYKIKSVRYMGNIITDKGIKPDDDKVCAIREMSEPKCKEEVKRFLGMINFLSSFIPNVAIINAPLRELLKQNVEWHWTHRHTEVFNKLKELLSKQPTMKYFDPKENIVIQTDASKKGIGCCLLQNGQPVAYASRALTETEINYAQIEKELLAVVYCLEKFHYYIYGRHVTVQTDHKPLLAITRKNIGQTTARLQRMLLRTLKYDFHLEFIQGKHMYLADTLSRNFLKDRVKDDEDLESVVHSISKHIAVTKEKKEKIKEAMNTDKSMLELLNYCKNGWPKRKTQVPETIKFYWNIRDELSTDDGLIFKGNRLVIPQTFREDILSQIYEGHQGIEKCKIRARSTVYWPGISKQIENMVMRCWICEKYRHQNQKESLIPHPVPDCAWKKIAADIMTFRGMDFLIVIDYFSNWLEIIRLQGKTAAHLTIKFKEIFSRYGIPEELVSDNMPFDSYAMQNRTLREKLPIKTECLRPQIPINIKRDKELAQTKTKKYYDRNARDLPSLSKNQSVLVKTGRIWKPGKVVDKHEKPRSYIVQTESSFIRRNRKDLRPSMNAPPVFMEEQEELFKPKVNSQIQKRTEIPSSPIRDLTSPTRNTSPTMTTPTMPMTRPKRTIKLPQKYHDFVM</sequence>
<dbReference type="FunFam" id="3.10.10.10:FF:000003">
    <property type="entry name" value="Retrovirus-related Pol polyprotein from transposon 297-like Protein"/>
    <property type="match status" value="1"/>
</dbReference>
<evidence type="ECO:0000256" key="2">
    <source>
        <dbReference type="ARBA" id="ARBA00022695"/>
    </source>
</evidence>
<keyword evidence="4" id="KW-0255">Endonuclease</keyword>
<dbReference type="OMA" id="SETWRRW"/>
<keyword evidence="4" id="KW-0378">Hydrolase</keyword>
<proteinExistence type="predicted"/>
<dbReference type="FunFam" id="3.10.20.370:FF:000001">
    <property type="entry name" value="Retrovirus-related Pol polyprotein from transposon 17.6-like protein"/>
    <property type="match status" value="1"/>
</dbReference>
<keyword evidence="2" id="KW-0808">Transferase</keyword>
<dbReference type="SUPFAM" id="SSF56672">
    <property type="entry name" value="DNA/RNA polymerases"/>
    <property type="match status" value="1"/>
</dbReference>
<feature type="domain" description="Integrase catalytic" evidence="8">
    <location>
        <begin position="656"/>
        <end position="765"/>
    </location>
</feature>
<dbReference type="InterPro" id="IPR041577">
    <property type="entry name" value="RT_RNaseH_2"/>
</dbReference>
<dbReference type="InterPro" id="IPR001584">
    <property type="entry name" value="Integrase_cat-core"/>
</dbReference>
<evidence type="ECO:0000313" key="10">
    <source>
        <dbReference type="Proteomes" id="UP000007266"/>
    </source>
</evidence>
<dbReference type="GO" id="GO:0003964">
    <property type="term" value="F:RNA-directed DNA polymerase activity"/>
    <property type="evidence" value="ECO:0007669"/>
    <property type="project" value="UniProtKB-KW"/>
</dbReference>
<dbReference type="GO" id="GO:0003676">
    <property type="term" value="F:nucleic acid binding"/>
    <property type="evidence" value="ECO:0007669"/>
    <property type="project" value="InterPro"/>
</dbReference>
<reference evidence="9 10" key="2">
    <citation type="journal article" date="2010" name="Nucleic Acids Res.">
        <title>BeetleBase in 2010: revisions to provide comprehensive genomic information for Tribolium castaneum.</title>
        <authorList>
            <person name="Kim H.S."/>
            <person name="Murphy T."/>
            <person name="Xia J."/>
            <person name="Caragea D."/>
            <person name="Park Y."/>
            <person name="Beeman R.W."/>
            <person name="Lorenzen M.D."/>
            <person name="Butcher S."/>
            <person name="Manak J.R."/>
            <person name="Brown S.J."/>
        </authorList>
    </citation>
    <scope>GENOME REANNOTATION</scope>
    <source>
        <strain evidence="9 10">Georgia GA2</strain>
    </source>
</reference>
<evidence type="ECO:0000256" key="6">
    <source>
        <dbReference type="SAM" id="MobiDB-lite"/>
    </source>
</evidence>
<dbReference type="InterPro" id="IPR043502">
    <property type="entry name" value="DNA/RNA_pol_sf"/>
</dbReference>
<dbReference type="InterPro" id="IPR000477">
    <property type="entry name" value="RT_dom"/>
</dbReference>
<dbReference type="STRING" id="7070.D6WEQ6"/>
<keyword evidence="10" id="KW-1185">Reference proteome</keyword>
<dbReference type="AlphaFoldDB" id="D6WEQ6"/>
<evidence type="ECO:0000256" key="1">
    <source>
        <dbReference type="ARBA" id="ARBA00012493"/>
    </source>
</evidence>
<dbReference type="GO" id="GO:0015074">
    <property type="term" value="P:DNA integration"/>
    <property type="evidence" value="ECO:0007669"/>
    <property type="project" value="InterPro"/>
</dbReference>
<feature type="compositionally biased region" description="Low complexity" evidence="6">
    <location>
        <begin position="867"/>
        <end position="885"/>
    </location>
</feature>
<dbReference type="Pfam" id="PF17919">
    <property type="entry name" value="RT_RNaseH_2"/>
    <property type="match status" value="1"/>
</dbReference>
<evidence type="ECO:0000313" key="9">
    <source>
        <dbReference type="EMBL" id="EEZ99875.1"/>
    </source>
</evidence>
<evidence type="ECO:0000259" key="7">
    <source>
        <dbReference type="PROSITE" id="PS50878"/>
    </source>
</evidence>
<evidence type="ECO:0000256" key="3">
    <source>
        <dbReference type="ARBA" id="ARBA00022722"/>
    </source>
</evidence>
<dbReference type="PANTHER" id="PTHR37984">
    <property type="entry name" value="PROTEIN CBG26694"/>
    <property type="match status" value="1"/>
</dbReference>
<dbReference type="FunFam" id="3.30.70.270:FF:000026">
    <property type="entry name" value="Transposon Ty3-G Gag-Pol polyprotein"/>
    <property type="match status" value="1"/>
</dbReference>
<organism evidence="9 10">
    <name type="scientific">Tribolium castaneum</name>
    <name type="common">Red flour beetle</name>
    <dbReference type="NCBI Taxonomy" id="7070"/>
    <lineage>
        <taxon>Eukaryota</taxon>
        <taxon>Metazoa</taxon>
        <taxon>Ecdysozoa</taxon>
        <taxon>Arthropoda</taxon>
        <taxon>Hexapoda</taxon>
        <taxon>Insecta</taxon>
        <taxon>Pterygota</taxon>
        <taxon>Neoptera</taxon>
        <taxon>Endopterygota</taxon>
        <taxon>Coleoptera</taxon>
        <taxon>Polyphaga</taxon>
        <taxon>Cucujiformia</taxon>
        <taxon>Tenebrionidae</taxon>
        <taxon>Tenebrionidae incertae sedis</taxon>
        <taxon>Tribolium</taxon>
    </lineage>
</organism>
<protein>
    <recommendedName>
        <fullName evidence="1">RNA-directed DNA polymerase</fullName>
        <ecNumber evidence="1">2.7.7.49</ecNumber>
    </recommendedName>
</protein>
<evidence type="ECO:0000259" key="8">
    <source>
        <dbReference type="PROSITE" id="PS50994"/>
    </source>
</evidence>
<name>D6WEQ6_TRICA</name>
<gene>
    <name evidence="9" type="primary">AUGUSTUS-3.0.2_02657</name>
    <name evidence="9" type="ORF">TcasGA2_TC002657</name>
</gene>
<dbReference type="Proteomes" id="UP000007266">
    <property type="component" value="Linkage group 3"/>
</dbReference>
<reference evidence="9 10" key="1">
    <citation type="journal article" date="2008" name="Nature">
        <title>The genome of the model beetle and pest Tribolium castaneum.</title>
        <authorList>
            <consortium name="Tribolium Genome Sequencing Consortium"/>
            <person name="Richards S."/>
            <person name="Gibbs R.A."/>
            <person name="Weinstock G.M."/>
            <person name="Brown S.J."/>
            <person name="Denell R."/>
            <person name="Beeman R.W."/>
            <person name="Gibbs R."/>
            <person name="Beeman R.W."/>
            <person name="Brown S.J."/>
            <person name="Bucher G."/>
            <person name="Friedrich M."/>
            <person name="Grimmelikhuijzen C.J."/>
            <person name="Klingler M."/>
            <person name="Lorenzen M."/>
            <person name="Richards S."/>
            <person name="Roth S."/>
            <person name="Schroder R."/>
            <person name="Tautz D."/>
            <person name="Zdobnov E.M."/>
            <person name="Muzny D."/>
            <person name="Gibbs R.A."/>
            <person name="Weinstock G.M."/>
            <person name="Attaway T."/>
            <person name="Bell S."/>
            <person name="Buhay C.J."/>
            <person name="Chandrabose M.N."/>
            <person name="Chavez D."/>
            <person name="Clerk-Blankenburg K.P."/>
            <person name="Cree A."/>
            <person name="Dao M."/>
            <person name="Davis C."/>
            <person name="Chacko J."/>
            <person name="Dinh H."/>
            <person name="Dugan-Rocha S."/>
            <person name="Fowler G."/>
            <person name="Garner T.T."/>
            <person name="Garnes J."/>
            <person name="Gnirke A."/>
            <person name="Hawes A."/>
            <person name="Hernandez J."/>
            <person name="Hines S."/>
            <person name="Holder M."/>
            <person name="Hume J."/>
            <person name="Jhangiani S.N."/>
            <person name="Joshi V."/>
            <person name="Khan Z.M."/>
            <person name="Jackson L."/>
            <person name="Kovar C."/>
            <person name="Kowis A."/>
            <person name="Lee S."/>
            <person name="Lewis L.R."/>
            <person name="Margolis J."/>
            <person name="Morgan M."/>
            <person name="Nazareth L.V."/>
            <person name="Nguyen N."/>
            <person name="Okwuonu G."/>
            <person name="Parker D."/>
            <person name="Richards S."/>
            <person name="Ruiz S.J."/>
            <person name="Santibanez J."/>
            <person name="Savard J."/>
            <person name="Scherer S.E."/>
            <person name="Schneider B."/>
            <person name="Sodergren E."/>
            <person name="Tautz D."/>
            <person name="Vattahil S."/>
            <person name="Villasana D."/>
            <person name="White C.S."/>
            <person name="Wright R."/>
            <person name="Park Y."/>
            <person name="Beeman R.W."/>
            <person name="Lord J."/>
            <person name="Oppert B."/>
            <person name="Lorenzen M."/>
            <person name="Brown S."/>
            <person name="Wang L."/>
            <person name="Savard J."/>
            <person name="Tautz D."/>
            <person name="Richards S."/>
            <person name="Weinstock G."/>
            <person name="Gibbs R.A."/>
            <person name="Liu Y."/>
            <person name="Worley K."/>
            <person name="Weinstock G."/>
            <person name="Elsik C.G."/>
            <person name="Reese J.T."/>
            <person name="Elhaik E."/>
            <person name="Landan G."/>
            <person name="Graur D."/>
            <person name="Arensburger P."/>
            <person name="Atkinson P."/>
            <person name="Beeman R.W."/>
            <person name="Beidler J."/>
            <person name="Brown S.J."/>
            <person name="Demuth J.P."/>
            <person name="Drury D.W."/>
            <person name="Du Y.Z."/>
            <person name="Fujiwara H."/>
            <person name="Lorenzen M."/>
            <person name="Maselli V."/>
            <person name="Osanai M."/>
            <person name="Park Y."/>
            <person name="Robertson H.M."/>
            <person name="Tu Z."/>
            <person name="Wang J.J."/>
            <person name="Wang S."/>
            <person name="Richards S."/>
            <person name="Song H."/>
            <person name="Zhang L."/>
            <person name="Sodergren E."/>
            <person name="Werner D."/>
            <person name="Stanke M."/>
            <person name="Morgenstern B."/>
            <person name="Solovyev V."/>
            <person name="Kosarev P."/>
            <person name="Brown G."/>
            <person name="Chen H.C."/>
            <person name="Ermolaeva O."/>
            <person name="Hlavina W."/>
            <person name="Kapustin Y."/>
            <person name="Kiryutin B."/>
            <person name="Kitts P."/>
            <person name="Maglott D."/>
            <person name="Pruitt K."/>
            <person name="Sapojnikov V."/>
            <person name="Souvorov A."/>
            <person name="Mackey A.J."/>
            <person name="Waterhouse R.M."/>
            <person name="Wyder S."/>
            <person name="Zdobnov E.M."/>
            <person name="Zdobnov E.M."/>
            <person name="Wyder S."/>
            <person name="Kriventseva E.V."/>
            <person name="Kadowaki T."/>
            <person name="Bork P."/>
            <person name="Aranda M."/>
            <person name="Bao R."/>
            <person name="Beermann A."/>
            <person name="Berns N."/>
            <person name="Bolognesi R."/>
            <person name="Bonneton F."/>
            <person name="Bopp D."/>
            <person name="Brown S.J."/>
            <person name="Bucher G."/>
            <person name="Butts T."/>
            <person name="Chaumot A."/>
            <person name="Denell R.E."/>
            <person name="Ferrier D.E."/>
            <person name="Friedrich M."/>
            <person name="Gordon C.M."/>
            <person name="Jindra M."/>
            <person name="Klingler M."/>
            <person name="Lan Q."/>
            <person name="Lattorff H.M."/>
            <person name="Laudet V."/>
            <person name="von Levetsow C."/>
            <person name="Liu Z."/>
            <person name="Lutz R."/>
            <person name="Lynch J.A."/>
            <person name="da Fonseca R.N."/>
            <person name="Posnien N."/>
            <person name="Reuter R."/>
            <person name="Roth S."/>
            <person name="Savard J."/>
            <person name="Schinko J.B."/>
            <person name="Schmitt C."/>
            <person name="Schoppmeier M."/>
            <person name="Schroder R."/>
            <person name="Shippy T.D."/>
            <person name="Simonnet F."/>
            <person name="Marques-Souza H."/>
            <person name="Tautz D."/>
            <person name="Tomoyasu Y."/>
            <person name="Trauner J."/>
            <person name="Van der Zee M."/>
            <person name="Vervoort M."/>
            <person name="Wittkopp N."/>
            <person name="Wimmer E.A."/>
            <person name="Yang X."/>
            <person name="Jones A.K."/>
            <person name="Sattelle D.B."/>
            <person name="Ebert P.R."/>
            <person name="Nelson D."/>
            <person name="Scott J.G."/>
            <person name="Beeman R.W."/>
            <person name="Muthukrishnan S."/>
            <person name="Kramer K.J."/>
            <person name="Arakane Y."/>
            <person name="Beeman R.W."/>
            <person name="Zhu Q."/>
            <person name="Hogenkamp D."/>
            <person name="Dixit R."/>
            <person name="Oppert B."/>
            <person name="Jiang H."/>
            <person name="Zou Z."/>
            <person name="Marshall J."/>
            <person name="Elpidina E."/>
            <person name="Vinokurov K."/>
            <person name="Oppert C."/>
            <person name="Zou Z."/>
            <person name="Evans J."/>
            <person name="Lu Z."/>
            <person name="Zhao P."/>
            <person name="Sumathipala N."/>
            <person name="Altincicek B."/>
            <person name="Vilcinskas A."/>
            <person name="Williams M."/>
            <person name="Hultmark D."/>
            <person name="Hetru C."/>
            <person name="Jiang H."/>
            <person name="Grimmelikhuijzen C.J."/>
            <person name="Hauser F."/>
            <person name="Cazzamali G."/>
            <person name="Williamson M."/>
            <person name="Park Y."/>
            <person name="Li B."/>
            <person name="Tanaka Y."/>
            <person name="Predel R."/>
            <person name="Neupert S."/>
            <person name="Schachtner J."/>
            <person name="Verleyen P."/>
            <person name="Raible F."/>
            <person name="Bork P."/>
            <person name="Friedrich M."/>
            <person name="Walden K.K."/>
            <person name="Robertson H.M."/>
            <person name="Angeli S."/>
            <person name="Foret S."/>
            <person name="Bucher G."/>
            <person name="Schuetz S."/>
            <person name="Maleszka R."/>
            <person name="Wimmer E.A."/>
            <person name="Beeman R.W."/>
            <person name="Lorenzen M."/>
            <person name="Tomoyasu Y."/>
            <person name="Miller S.C."/>
            <person name="Grossmann D."/>
            <person name="Bucher G."/>
        </authorList>
    </citation>
    <scope>NUCLEOTIDE SEQUENCE [LARGE SCALE GENOMIC DNA]</scope>
    <source>
        <strain evidence="9 10">Georgia GA2</strain>
    </source>
</reference>
<dbReference type="InterPro" id="IPR036397">
    <property type="entry name" value="RNaseH_sf"/>
</dbReference>
<accession>D6WEQ6</accession>
<dbReference type="InterPro" id="IPR043128">
    <property type="entry name" value="Rev_trsase/Diguanyl_cyclase"/>
</dbReference>
<evidence type="ECO:0000256" key="5">
    <source>
        <dbReference type="ARBA" id="ARBA00022918"/>
    </source>
</evidence>
<dbReference type="CDD" id="cd01647">
    <property type="entry name" value="RT_LTR"/>
    <property type="match status" value="1"/>
</dbReference>
<dbReference type="Gene3D" id="3.30.70.270">
    <property type="match status" value="2"/>
</dbReference>
<dbReference type="Gene3D" id="3.30.420.10">
    <property type="entry name" value="Ribonuclease H-like superfamily/Ribonuclease H"/>
    <property type="match status" value="1"/>
</dbReference>
<dbReference type="FunFam" id="1.10.340.70:FF:000003">
    <property type="entry name" value="Protein CBG25708"/>
    <property type="match status" value="1"/>
</dbReference>
<dbReference type="EMBL" id="KQ971326">
    <property type="protein sequence ID" value="EEZ99875.1"/>
    <property type="molecule type" value="Genomic_DNA"/>
</dbReference>
<dbReference type="GO" id="GO:0042575">
    <property type="term" value="C:DNA polymerase complex"/>
    <property type="evidence" value="ECO:0007669"/>
    <property type="project" value="UniProtKB-ARBA"/>
</dbReference>
<evidence type="ECO:0000256" key="4">
    <source>
        <dbReference type="ARBA" id="ARBA00022759"/>
    </source>
</evidence>
<dbReference type="GO" id="GO:0004519">
    <property type="term" value="F:endonuclease activity"/>
    <property type="evidence" value="ECO:0007669"/>
    <property type="project" value="UniProtKB-KW"/>
</dbReference>
<dbReference type="EC" id="2.7.7.49" evidence="1"/>
<dbReference type="Gene3D" id="3.10.10.10">
    <property type="entry name" value="HIV Type 1 Reverse Transcriptase, subunit A, domain 1"/>
    <property type="match status" value="1"/>
</dbReference>
<dbReference type="InterPro" id="IPR041588">
    <property type="entry name" value="Integrase_H2C2"/>
</dbReference>
<dbReference type="SUPFAM" id="SSF53098">
    <property type="entry name" value="Ribonuclease H-like"/>
    <property type="match status" value="1"/>
</dbReference>
<dbReference type="PROSITE" id="PS50994">
    <property type="entry name" value="INTEGRASE"/>
    <property type="match status" value="1"/>
</dbReference>
<dbReference type="PROSITE" id="PS50878">
    <property type="entry name" value="RT_POL"/>
    <property type="match status" value="1"/>
</dbReference>
<dbReference type="eggNOG" id="KOG0017">
    <property type="taxonomic scope" value="Eukaryota"/>
</dbReference>
<dbReference type="PANTHER" id="PTHR37984:SF7">
    <property type="entry name" value="INTEGRASE CATALYTIC DOMAIN-CONTAINING PROTEIN"/>
    <property type="match status" value="1"/>
</dbReference>
<dbReference type="CDD" id="cd09274">
    <property type="entry name" value="RNase_HI_RT_Ty3"/>
    <property type="match status" value="1"/>
</dbReference>
<dbReference type="InterPro" id="IPR050951">
    <property type="entry name" value="Retrovirus_Pol_polyprotein"/>
</dbReference>
<dbReference type="Pfam" id="PF17921">
    <property type="entry name" value="Integrase_H2C2"/>
    <property type="match status" value="1"/>
</dbReference>
<keyword evidence="3" id="KW-0540">Nuclease</keyword>
<feature type="domain" description="Reverse transcriptase" evidence="7">
    <location>
        <begin position="116"/>
        <end position="293"/>
    </location>
</feature>
<dbReference type="Gene3D" id="1.10.340.70">
    <property type="match status" value="1"/>
</dbReference>
<keyword evidence="5" id="KW-0695">RNA-directed DNA polymerase</keyword>
<keyword evidence="2" id="KW-0548">Nucleotidyltransferase</keyword>
<dbReference type="HOGENOM" id="CLU_000384_9_9_1"/>
<dbReference type="InterPro" id="IPR012337">
    <property type="entry name" value="RNaseH-like_sf"/>
</dbReference>
<feature type="region of interest" description="Disordered" evidence="6">
    <location>
        <begin position="848"/>
        <end position="886"/>
    </location>
</feature>
<dbReference type="Pfam" id="PF00078">
    <property type="entry name" value="RVT_1"/>
    <property type="match status" value="1"/>
</dbReference>